<dbReference type="Proteomes" id="UP000246078">
    <property type="component" value="Unassembled WGS sequence"/>
</dbReference>
<dbReference type="VEuPathDB" id="TriTrypDB:TcCLB.507949.40"/>
<evidence type="ECO:0000313" key="2">
    <source>
        <dbReference type="Proteomes" id="UP000246078"/>
    </source>
</evidence>
<gene>
    <name evidence="1" type="ORF">C3747_64g80</name>
</gene>
<evidence type="ECO:0000313" key="1">
    <source>
        <dbReference type="EMBL" id="PWV10955.1"/>
    </source>
</evidence>
<dbReference type="VEuPathDB" id="TriTrypDB:C3747_64g80"/>
<protein>
    <submittedName>
        <fullName evidence="1">Uncharacterized protein</fullName>
    </submittedName>
</protein>
<dbReference type="EMBL" id="PRFC01000064">
    <property type="protein sequence ID" value="PWV10955.1"/>
    <property type="molecule type" value="Genomic_DNA"/>
</dbReference>
<dbReference type="VEuPathDB" id="TriTrypDB:BCY84_01645"/>
<dbReference type="VEuPathDB" id="TriTrypDB:TcG_05337"/>
<dbReference type="Gene3D" id="2.20.70.10">
    <property type="match status" value="1"/>
</dbReference>
<sequence>MSMTVPEVILVGQKTRYRHFARGPRDLYAPEEMLPDPPPQHVWSYCVSREHNNTVYFHNDASGRSLWVLPSLASDGTEAGGGAEEVMRTVGSVESASAAQKHVKFGTTDEKSHEAAAVRRAVMRQSIEKAMSQAETQKPIETVQKKNTHWVSC</sequence>
<dbReference type="VEuPathDB" id="TriTrypDB:ECC02_005596"/>
<proteinExistence type="predicted"/>
<dbReference type="VEuPathDB" id="TriTrypDB:Tc_MARK_6001"/>
<dbReference type="VEuPathDB" id="TriTrypDB:TcYC6_0016530"/>
<dbReference type="VEuPathDB" id="TriTrypDB:TCSYLVIO_007285"/>
<dbReference type="VEuPathDB" id="TriTrypDB:TcCL_ESM05647"/>
<comment type="caution">
    <text evidence="1">The sequence shown here is derived from an EMBL/GenBank/DDBJ whole genome shotgun (WGS) entry which is preliminary data.</text>
</comment>
<dbReference type="AlphaFoldDB" id="A0A2V2WRR5"/>
<dbReference type="VEuPathDB" id="TriTrypDB:C4B63_22g53"/>
<organism evidence="1 2">
    <name type="scientific">Trypanosoma cruzi</name>
    <dbReference type="NCBI Taxonomy" id="5693"/>
    <lineage>
        <taxon>Eukaryota</taxon>
        <taxon>Discoba</taxon>
        <taxon>Euglenozoa</taxon>
        <taxon>Kinetoplastea</taxon>
        <taxon>Metakinetoplastina</taxon>
        <taxon>Trypanosomatida</taxon>
        <taxon>Trypanosomatidae</taxon>
        <taxon>Trypanosoma</taxon>
        <taxon>Schizotrypanum</taxon>
    </lineage>
</organism>
<dbReference type="VEuPathDB" id="TriTrypDB:TcCLB.511423.140"/>
<name>A0A2V2WRR5_TRYCR</name>
<dbReference type="VEuPathDB" id="TriTrypDB:TcBrA4_0037220"/>
<reference evidence="1 2" key="1">
    <citation type="journal article" date="2018" name="Microb. Genom.">
        <title>Expanding an expanded genome: long-read sequencing of Trypanosoma cruzi.</title>
        <authorList>
            <person name="Berna L."/>
            <person name="Rodriguez M."/>
            <person name="Chiribao M.L."/>
            <person name="Parodi-Talice A."/>
            <person name="Pita S."/>
            <person name="Rijo G."/>
            <person name="Alvarez-Valin F."/>
            <person name="Robello C."/>
        </authorList>
    </citation>
    <scope>NUCLEOTIDE SEQUENCE [LARGE SCALE GENOMIC DNA]</scope>
    <source>
        <strain evidence="1 2">TCC</strain>
    </source>
</reference>
<accession>A0A2V2WRR5</accession>